<dbReference type="FunFam" id="1.20.58.400:FF:000001">
    <property type="entry name" value="Vesicle transport through interaction with t-SNAREs homolog 1A"/>
    <property type="match status" value="1"/>
</dbReference>
<evidence type="ECO:0000256" key="8">
    <source>
        <dbReference type="ARBA" id="ARBA00046280"/>
    </source>
</evidence>
<dbReference type="GO" id="GO:0000149">
    <property type="term" value="F:SNARE binding"/>
    <property type="evidence" value="ECO:0007669"/>
    <property type="project" value="TreeGrafter"/>
</dbReference>
<dbReference type="Gene3D" id="1.20.5.110">
    <property type="match status" value="1"/>
</dbReference>
<dbReference type="GO" id="GO:0005794">
    <property type="term" value="C:Golgi apparatus"/>
    <property type="evidence" value="ECO:0007669"/>
    <property type="project" value="InterPro"/>
</dbReference>
<keyword evidence="5 10" id="KW-1133">Transmembrane helix</keyword>
<keyword evidence="2" id="KW-0813">Transport</keyword>
<dbReference type="OMA" id="MEYEAND"/>
<name>A0A1S3HIM2_LINAN</name>
<dbReference type="SUPFAM" id="SSF58038">
    <property type="entry name" value="SNARE fusion complex"/>
    <property type="match status" value="1"/>
</dbReference>
<evidence type="ECO:0000256" key="7">
    <source>
        <dbReference type="ARBA" id="ARBA00023136"/>
    </source>
</evidence>
<dbReference type="FunFam" id="1.20.5.110:FF:000024">
    <property type="entry name" value="Vesicle transport through interaction with t-SNAREs homolog 1A"/>
    <property type="match status" value="1"/>
</dbReference>
<evidence type="ECO:0000259" key="11">
    <source>
        <dbReference type="SMART" id="SM00397"/>
    </source>
</evidence>
<dbReference type="RefSeq" id="XP_013385965.1">
    <property type="nucleotide sequence ID" value="XM_013530511.1"/>
</dbReference>
<evidence type="ECO:0000256" key="6">
    <source>
        <dbReference type="ARBA" id="ARBA00023054"/>
    </source>
</evidence>
<dbReference type="FunCoup" id="A0A1S3HIM2">
    <property type="interactions" value="2379"/>
</dbReference>
<protein>
    <submittedName>
        <fullName evidence="13">Vesicle transport through interaction with t-SNAREs homolog 1A</fullName>
    </submittedName>
</protein>
<dbReference type="STRING" id="7574.A0A1S3HIM2"/>
<dbReference type="InterPro" id="IPR010989">
    <property type="entry name" value="SNARE"/>
</dbReference>
<dbReference type="PIRSF" id="PIRSF028865">
    <property type="entry name" value="Membrin-2"/>
    <property type="match status" value="1"/>
</dbReference>
<dbReference type="GO" id="GO:0005829">
    <property type="term" value="C:cytosol"/>
    <property type="evidence" value="ECO:0007669"/>
    <property type="project" value="GOC"/>
</dbReference>
<dbReference type="Pfam" id="PF12352">
    <property type="entry name" value="V-SNARE_C"/>
    <property type="match status" value="1"/>
</dbReference>
<feature type="domain" description="T-SNARE coiled-coil homology" evidence="11">
    <location>
        <begin position="119"/>
        <end position="186"/>
    </location>
</feature>
<dbReference type="GO" id="GO:0012507">
    <property type="term" value="C:ER to Golgi transport vesicle membrane"/>
    <property type="evidence" value="ECO:0007669"/>
    <property type="project" value="TreeGrafter"/>
</dbReference>
<dbReference type="PANTHER" id="PTHR21230">
    <property type="entry name" value="VESICLE TRANSPORT V-SNARE PROTEIN VTI1-RELATED"/>
    <property type="match status" value="1"/>
</dbReference>
<dbReference type="GeneID" id="106155608"/>
<organism evidence="12 13">
    <name type="scientific">Lingula anatina</name>
    <name type="common">Brachiopod</name>
    <name type="synonym">Lingula unguis</name>
    <dbReference type="NCBI Taxonomy" id="7574"/>
    <lineage>
        <taxon>Eukaryota</taxon>
        <taxon>Metazoa</taxon>
        <taxon>Spiralia</taxon>
        <taxon>Lophotrochozoa</taxon>
        <taxon>Brachiopoda</taxon>
        <taxon>Linguliformea</taxon>
        <taxon>Lingulata</taxon>
        <taxon>Lingulida</taxon>
        <taxon>Linguloidea</taxon>
        <taxon>Lingulidae</taxon>
        <taxon>Lingula</taxon>
    </lineage>
</organism>
<dbReference type="GO" id="GO:0005484">
    <property type="term" value="F:SNAP receptor activity"/>
    <property type="evidence" value="ECO:0007669"/>
    <property type="project" value="InterPro"/>
</dbReference>
<dbReference type="Pfam" id="PF05008">
    <property type="entry name" value="V-SNARE"/>
    <property type="match status" value="1"/>
</dbReference>
<keyword evidence="12" id="KW-1185">Reference proteome</keyword>
<dbReference type="GO" id="GO:0005789">
    <property type="term" value="C:endoplasmic reticulum membrane"/>
    <property type="evidence" value="ECO:0007669"/>
    <property type="project" value="TreeGrafter"/>
</dbReference>
<reference evidence="13" key="1">
    <citation type="submission" date="2025-08" db="UniProtKB">
        <authorList>
            <consortium name="RefSeq"/>
        </authorList>
    </citation>
    <scope>IDENTIFICATION</scope>
    <source>
        <tissue evidence="13">Gonads</tissue>
    </source>
</reference>
<feature type="transmembrane region" description="Helical" evidence="10">
    <location>
        <begin position="195"/>
        <end position="216"/>
    </location>
</feature>
<evidence type="ECO:0000256" key="5">
    <source>
        <dbReference type="ARBA" id="ARBA00022989"/>
    </source>
</evidence>
<dbReference type="GO" id="GO:0031201">
    <property type="term" value="C:SNARE complex"/>
    <property type="evidence" value="ECO:0007669"/>
    <property type="project" value="TreeGrafter"/>
</dbReference>
<dbReference type="Proteomes" id="UP000085678">
    <property type="component" value="Unplaced"/>
</dbReference>
<dbReference type="GO" id="GO:0042147">
    <property type="term" value="P:retrograde transport, endosome to Golgi"/>
    <property type="evidence" value="ECO:0007669"/>
    <property type="project" value="TreeGrafter"/>
</dbReference>
<sequence length="218" mass="25068">MDSLMESYEQQFGSLTADITSKIGKIPNVSGKEKVTIIENVEKLMDETRELLEQMDLEVRSLPVTERQKYQIRLKSYKSELTQLEKNLKKSKIAFSDHVHAREELLGDETQNSEDQRTRLLDNTERLERSSKRLEHGYQTVLETEQIGAAVLDDLHSQRQTIQRSRERLRETDAALGKSSRILSGMMRRIIQNRAVLVVVGIIILIVIIVGIYFAAKK</sequence>
<keyword evidence="7 10" id="KW-0472">Membrane</keyword>
<dbReference type="GO" id="GO:0006886">
    <property type="term" value="P:intracellular protein transport"/>
    <property type="evidence" value="ECO:0007669"/>
    <property type="project" value="InterPro"/>
</dbReference>
<proteinExistence type="inferred from homology"/>
<dbReference type="PANTHER" id="PTHR21230:SF26">
    <property type="entry name" value="VESICLE TRANSPORT THROUGH INTERACTION WITH T-SNARES HOMOLOG 1A"/>
    <property type="match status" value="1"/>
</dbReference>
<evidence type="ECO:0000313" key="12">
    <source>
        <dbReference type="Proteomes" id="UP000085678"/>
    </source>
</evidence>
<dbReference type="OrthoDB" id="430637at2759"/>
<dbReference type="InParanoid" id="A0A1S3HIM2"/>
<evidence type="ECO:0000256" key="4">
    <source>
        <dbReference type="ARBA" id="ARBA00022927"/>
    </source>
</evidence>
<accession>A0A1S3HIM2</accession>
<evidence type="ECO:0000256" key="1">
    <source>
        <dbReference type="ARBA" id="ARBA00006108"/>
    </source>
</evidence>
<dbReference type="AlphaFoldDB" id="A0A1S3HIM2"/>
<evidence type="ECO:0000256" key="9">
    <source>
        <dbReference type="SAM" id="Coils"/>
    </source>
</evidence>
<dbReference type="GO" id="GO:0006891">
    <property type="term" value="P:intra-Golgi vesicle-mediated transport"/>
    <property type="evidence" value="ECO:0007669"/>
    <property type="project" value="TreeGrafter"/>
</dbReference>
<keyword evidence="4" id="KW-0653">Protein transport</keyword>
<comment type="subcellular location">
    <subcellularLocation>
        <location evidence="8">Endomembrane system</location>
        <topology evidence="8">Single-pass type IV membrane protein</topology>
    </subcellularLocation>
</comment>
<feature type="coiled-coil region" evidence="9">
    <location>
        <begin position="38"/>
        <end position="94"/>
    </location>
</feature>
<evidence type="ECO:0000313" key="13">
    <source>
        <dbReference type="RefSeq" id="XP_013385965.1"/>
    </source>
</evidence>
<dbReference type="GO" id="GO:0016236">
    <property type="term" value="P:macroautophagy"/>
    <property type="evidence" value="ECO:0007669"/>
    <property type="project" value="TreeGrafter"/>
</dbReference>
<dbReference type="GO" id="GO:0048280">
    <property type="term" value="P:vesicle fusion with Golgi apparatus"/>
    <property type="evidence" value="ECO:0007669"/>
    <property type="project" value="TreeGrafter"/>
</dbReference>
<dbReference type="SUPFAM" id="SSF47661">
    <property type="entry name" value="t-snare proteins"/>
    <property type="match status" value="1"/>
</dbReference>
<keyword evidence="3 10" id="KW-0812">Transmembrane</keyword>
<dbReference type="InterPro" id="IPR007705">
    <property type="entry name" value="Vesicle_trsprt_v-SNARE_N"/>
</dbReference>
<keyword evidence="6 9" id="KW-0175">Coiled coil</keyword>
<evidence type="ECO:0000256" key="3">
    <source>
        <dbReference type="ARBA" id="ARBA00022692"/>
    </source>
</evidence>
<dbReference type="InterPro" id="IPR038407">
    <property type="entry name" value="v-SNARE_N_sf"/>
</dbReference>
<dbReference type="KEGG" id="lak:106155608"/>
<dbReference type="InterPro" id="IPR027027">
    <property type="entry name" value="GOSR2/Membrin/Bos1"/>
</dbReference>
<evidence type="ECO:0000256" key="2">
    <source>
        <dbReference type="ARBA" id="ARBA00022448"/>
    </source>
</evidence>
<gene>
    <name evidence="13" type="primary">LOC106155608</name>
</gene>
<dbReference type="Gene3D" id="1.20.58.400">
    <property type="entry name" value="t-snare proteins"/>
    <property type="match status" value="1"/>
</dbReference>
<dbReference type="InterPro" id="IPR000727">
    <property type="entry name" value="T_SNARE_dom"/>
</dbReference>
<dbReference type="GO" id="GO:0006896">
    <property type="term" value="P:Golgi to vacuole transport"/>
    <property type="evidence" value="ECO:0007669"/>
    <property type="project" value="TreeGrafter"/>
</dbReference>
<comment type="similarity">
    <text evidence="1">Belongs to the VTI1 family.</text>
</comment>
<dbReference type="GO" id="GO:0031902">
    <property type="term" value="C:late endosome membrane"/>
    <property type="evidence" value="ECO:0007669"/>
    <property type="project" value="TreeGrafter"/>
</dbReference>
<dbReference type="CDD" id="cd15891">
    <property type="entry name" value="SNARE_Vti1a"/>
    <property type="match status" value="1"/>
</dbReference>
<dbReference type="SMART" id="SM00397">
    <property type="entry name" value="t_SNARE"/>
    <property type="match status" value="1"/>
</dbReference>
<evidence type="ECO:0000256" key="10">
    <source>
        <dbReference type="SAM" id="Phobius"/>
    </source>
</evidence>